<dbReference type="PANTHER" id="PTHR43353">
    <property type="entry name" value="SUCCINATE-SEMIALDEHYDE DEHYDROGENASE, MITOCHONDRIAL"/>
    <property type="match status" value="1"/>
</dbReference>
<gene>
    <name evidence="3" type="ORF">GCM10007416_16140</name>
</gene>
<dbReference type="InterPro" id="IPR015590">
    <property type="entry name" value="Aldehyde_DH_dom"/>
</dbReference>
<dbReference type="InterPro" id="IPR050740">
    <property type="entry name" value="Aldehyde_DH_Superfamily"/>
</dbReference>
<dbReference type="PANTHER" id="PTHR43353:SF5">
    <property type="entry name" value="SUCCINATE-SEMIALDEHYDE DEHYDROGENASE, MITOCHONDRIAL"/>
    <property type="match status" value="1"/>
</dbReference>
<evidence type="ECO:0000313" key="3">
    <source>
        <dbReference type="EMBL" id="GGA43806.1"/>
    </source>
</evidence>
<evidence type="ECO:0000256" key="1">
    <source>
        <dbReference type="ARBA" id="ARBA00023002"/>
    </source>
</evidence>
<dbReference type="RefSeq" id="WP_188431687.1">
    <property type="nucleotide sequence ID" value="NZ_BMEX01000004.1"/>
</dbReference>
<keyword evidence="4" id="KW-1185">Reference proteome</keyword>
<dbReference type="InterPro" id="IPR016161">
    <property type="entry name" value="Ald_DH/histidinol_DH"/>
</dbReference>
<comment type="caution">
    <text evidence="3">The sequence shown here is derived from an EMBL/GenBank/DDBJ whole genome shotgun (WGS) entry which is preliminary data.</text>
</comment>
<organism evidence="3 4">
    <name type="scientific">Kroppenstedtia guangzhouensis</name>
    <dbReference type="NCBI Taxonomy" id="1274356"/>
    <lineage>
        <taxon>Bacteria</taxon>
        <taxon>Bacillati</taxon>
        <taxon>Bacillota</taxon>
        <taxon>Bacilli</taxon>
        <taxon>Bacillales</taxon>
        <taxon>Thermoactinomycetaceae</taxon>
        <taxon>Kroppenstedtia</taxon>
    </lineage>
</organism>
<evidence type="ECO:0000259" key="2">
    <source>
        <dbReference type="Pfam" id="PF00171"/>
    </source>
</evidence>
<dbReference type="SUPFAM" id="SSF53720">
    <property type="entry name" value="ALDH-like"/>
    <property type="match status" value="1"/>
</dbReference>
<dbReference type="Gene3D" id="3.40.605.10">
    <property type="entry name" value="Aldehyde Dehydrogenase, Chain A, domain 1"/>
    <property type="match status" value="1"/>
</dbReference>
<reference evidence="4" key="1">
    <citation type="journal article" date="2019" name="Int. J. Syst. Evol. Microbiol.">
        <title>The Global Catalogue of Microorganisms (GCM) 10K type strain sequencing project: providing services to taxonomists for standard genome sequencing and annotation.</title>
        <authorList>
            <consortium name="The Broad Institute Genomics Platform"/>
            <consortium name="The Broad Institute Genome Sequencing Center for Infectious Disease"/>
            <person name="Wu L."/>
            <person name="Ma J."/>
        </authorList>
    </citation>
    <scope>NUCLEOTIDE SEQUENCE [LARGE SCALE GENOMIC DNA]</scope>
    <source>
        <strain evidence="4">CGMCC 1.12404</strain>
    </source>
</reference>
<name>A0ABQ1GHA1_9BACL</name>
<sequence length="482" mass="52758">MDSQYQLYIGGKWVDSKNRFEVRNPANGQVLASVPDADVSQMAQAIESAVQVERYWAQRPAQERSRILMDASRLMRERKEELAKILTSEEGKPLTEARGEILYAASFLDWFAEEGKRIYGDTIPANSPDKRILVFKQPVGVCLAITPWNFPSAMITRKLGPALAAGCPVIVKPSELTPLSALEIAKIFEEAGLPQGVLSIIVGRDAAGLTEVAMEDPRVRKISFTGSTEVGKHLMQQAASTVKRVSLELGGHAPFIVFPDADLDQAVKQAVVAKMRGMGETCVAANRFYVHEKIMESFAEKMASHFRSMKVGNGLEAEVQVGPLVNKETLEKVERHVEDAVNNGAIVVTGGRRAEIPGGYFYEPTVLTHTDDSMILSREETFGPVAPLFSFCSEREVIEKANQTPSGLAAYFFTRDVGRVFRLSEQLDYGILGANDGLPSTAQAPFGGMKESGLGREGSKYGLEEYLEIKYISLGGIQGKSD</sequence>
<protein>
    <submittedName>
        <fullName evidence="3">NAD-dependent succinate-semialdehyde dehydrogenase</fullName>
    </submittedName>
</protein>
<evidence type="ECO:0000313" key="4">
    <source>
        <dbReference type="Proteomes" id="UP000617979"/>
    </source>
</evidence>
<dbReference type="Proteomes" id="UP000617979">
    <property type="component" value="Unassembled WGS sequence"/>
</dbReference>
<dbReference type="InterPro" id="IPR016163">
    <property type="entry name" value="Ald_DH_C"/>
</dbReference>
<dbReference type="InterPro" id="IPR016162">
    <property type="entry name" value="Ald_DH_N"/>
</dbReference>
<dbReference type="EMBL" id="BMEX01000004">
    <property type="protein sequence ID" value="GGA43806.1"/>
    <property type="molecule type" value="Genomic_DNA"/>
</dbReference>
<proteinExistence type="predicted"/>
<keyword evidence="1" id="KW-0560">Oxidoreductase</keyword>
<dbReference type="Gene3D" id="3.40.309.10">
    <property type="entry name" value="Aldehyde Dehydrogenase, Chain A, domain 2"/>
    <property type="match status" value="1"/>
</dbReference>
<dbReference type="Pfam" id="PF00171">
    <property type="entry name" value="Aldedh"/>
    <property type="match status" value="1"/>
</dbReference>
<feature type="domain" description="Aldehyde dehydrogenase" evidence="2">
    <location>
        <begin position="13"/>
        <end position="472"/>
    </location>
</feature>
<dbReference type="CDD" id="cd07103">
    <property type="entry name" value="ALDH_F5_SSADH_GabD"/>
    <property type="match status" value="1"/>
</dbReference>
<accession>A0ABQ1GHA1</accession>